<feature type="domain" description="Helicase C-terminal" evidence="14">
    <location>
        <begin position="677"/>
        <end position="851"/>
    </location>
</feature>
<dbReference type="InterPro" id="IPR007502">
    <property type="entry name" value="Helicase-assoc_dom"/>
</dbReference>
<gene>
    <name evidence="15" type="primary">Necator_chrI.g1950</name>
    <name evidence="15" type="ORF">RB195_005824</name>
</gene>
<dbReference type="Pfam" id="PF04408">
    <property type="entry name" value="WHD_HA2"/>
    <property type="match status" value="1"/>
</dbReference>
<dbReference type="InterPro" id="IPR011545">
    <property type="entry name" value="DEAD/DEAH_box_helicase_dom"/>
</dbReference>
<evidence type="ECO:0000313" key="16">
    <source>
        <dbReference type="Proteomes" id="UP001303046"/>
    </source>
</evidence>
<dbReference type="Gene3D" id="1.20.120.1080">
    <property type="match status" value="1"/>
</dbReference>
<feature type="domain" description="DRBM" evidence="12">
    <location>
        <begin position="221"/>
        <end position="294"/>
    </location>
</feature>
<evidence type="ECO:0000259" key="14">
    <source>
        <dbReference type="PROSITE" id="PS51194"/>
    </source>
</evidence>
<dbReference type="CDD" id="cd19854">
    <property type="entry name" value="DSRM_DHX9_rpt1"/>
    <property type="match status" value="1"/>
</dbReference>
<evidence type="ECO:0000256" key="1">
    <source>
        <dbReference type="ARBA" id="ARBA00004123"/>
    </source>
</evidence>
<feature type="region of interest" description="Disordered" evidence="11">
    <location>
        <begin position="1272"/>
        <end position="1355"/>
    </location>
</feature>
<evidence type="ECO:0000256" key="2">
    <source>
        <dbReference type="ARBA" id="ARBA00008792"/>
    </source>
</evidence>
<keyword evidence="7" id="KW-0347">Helicase</keyword>
<dbReference type="EMBL" id="JAVFWL010000001">
    <property type="protein sequence ID" value="KAK6728411.1"/>
    <property type="molecule type" value="Genomic_DNA"/>
</dbReference>
<keyword evidence="5" id="KW-0547">Nucleotide-binding</keyword>
<evidence type="ECO:0000256" key="8">
    <source>
        <dbReference type="ARBA" id="ARBA00022840"/>
    </source>
</evidence>
<evidence type="ECO:0000256" key="4">
    <source>
        <dbReference type="ARBA" id="ARBA00022737"/>
    </source>
</evidence>
<accession>A0ABR1BTK0</accession>
<sequence>MHARDKQANKLAREMSRNNTHLTSRGRYECDGNQNRKILFYHVKTLLEVMETKDLKGFLYGWLGKNKIGAPQYTINAVTRGGTQRFRCELRVPGHSYVGLGNSLNKKDAGTNAAMDFCNYLVRQGLLKASEVPALEASSLQATTTTPDDNEFGSERGSFFKSEPTGGNASAEQQLGGSAAPWNRAPPTAHDVYVTQKAEEIAQSESVNLKAEIHGGWTMENSKQALNEFLQKMRQPSIGYNTHLKEANNCRTYVAEASIFVPQLRKQISGRGQGSSKKVAEAGCSMGIVRQLFHLGILAEFKGERKKTTAATLPEIPVTIPDELAERVRAYVTSCGVEPVALGPEDKPTTDTPKSLLTNYKLEEFPESQIMPPGNISWAPPMQNWNPWRASNIDEPPLAFMSLPEISAKLKEMEDSKRHDPSLARTRAELPVLQFKDEILRTVRDNQVTLIKGETGCGKSTQVVQYLQQSFVQSNRGAEFNAFVSQPRRISAISLAERVAAEMGEELGESVGYGVRFDGVSPRPYGAILFCTVGVLLRKMESGLRGISHIIIDEIHERDVNTDFILIVLKEMLREYRDLRIILMSATIDTEMFIDYFGNCPVIEMHGRTFPVQHFFLEDIIQMLKYMPPAPEKRRKEDADVEAEEKDRNLNILTGDVNPTLQKAMANISEKEIPLGVIEAILTDVAAQAEPGSVLVFLPGWNEIMLVMNFLNTHVEFSNSSKYVILPLHSQLTGAEQRKVFDHYGDNMRKIILATNIAETSITIDDVVFVIDSCKAKERMYTSNNNMVHFATVWASRTNLAQRRGRAGRVRKGFAFHLCSKARYEALDEHRTAEILRTPLHEIALTIKLLRLGSVGDFLGKALEPPPYDMVVESEAVLQNMGALDKHLELTDLGRILARLPIEPILGKTIVLGVTLGIGTLMCEIAAASSFSSPFVPRERTHTRLNSAQRSYAGNRWSDHIALIAVNQAFQHATEMGTNAELSLCNRVSLSQTILKMSAGAKFQLIDVLTNQCGFAGELFTNGSCAPECDYDLLLSLLITAYYPNICYYRGKRKVYTLEQAGALVSKSSVLTPFQGDNIELPSPLVVFSEKVRTRVIACKQLSVISGVQLLMFGCRKVECIGEDLVRLDDMITLKMNVELAASIVALRPCIEAMLIRSCINPESLMAATEQDRELSTLLRELSSSEFFAGGGPMKDALLTDAALVQPITAGRGRGGLRSGPGGMRGDHSGSRGGRGWRGGSFGGPMFNGGPDRAGFGGNSFLRENVVKRESVDGDYNDSSSEMDYRSEGSTVENGDGWRGSRGGRGGGDNWKRGAASWRDGNGYGGRGGGGNRWNGGGKGQWNGGGGGPIRNSGWRGNRGGGGGYGGYAGGGYRPYPARGQRW</sequence>
<dbReference type="Proteomes" id="UP001303046">
    <property type="component" value="Unassembled WGS sequence"/>
</dbReference>
<dbReference type="SUPFAM" id="SSF52540">
    <property type="entry name" value="P-loop containing nucleoside triphosphate hydrolases"/>
    <property type="match status" value="1"/>
</dbReference>
<feature type="domain" description="Helicase ATP-binding" evidence="13">
    <location>
        <begin position="440"/>
        <end position="606"/>
    </location>
</feature>
<feature type="compositionally biased region" description="Gly residues" evidence="11">
    <location>
        <begin position="1297"/>
        <end position="1309"/>
    </location>
</feature>
<reference evidence="15 16" key="1">
    <citation type="submission" date="2023-08" db="EMBL/GenBank/DDBJ databases">
        <title>A Necator americanus chromosomal reference genome.</title>
        <authorList>
            <person name="Ilik V."/>
            <person name="Petrzelkova K.J."/>
            <person name="Pardy F."/>
            <person name="Fuh T."/>
            <person name="Niatou-Singa F.S."/>
            <person name="Gouil Q."/>
            <person name="Baker L."/>
            <person name="Ritchie M.E."/>
            <person name="Jex A.R."/>
            <person name="Gazzola D."/>
            <person name="Li H."/>
            <person name="Toshio Fujiwara R."/>
            <person name="Zhan B."/>
            <person name="Aroian R.V."/>
            <person name="Pafco B."/>
            <person name="Schwarz E.M."/>
        </authorList>
    </citation>
    <scope>NUCLEOTIDE SEQUENCE [LARGE SCALE GENOMIC DNA]</scope>
    <source>
        <strain evidence="15 16">Aroian</strain>
        <tissue evidence="15">Whole animal</tissue>
    </source>
</reference>
<dbReference type="PANTHER" id="PTHR18934:SF119">
    <property type="entry name" value="ATP-DEPENDENT RNA HELICASE A"/>
    <property type="match status" value="1"/>
</dbReference>
<dbReference type="InterPro" id="IPR014720">
    <property type="entry name" value="dsRBD_dom"/>
</dbReference>
<feature type="domain" description="DRBM" evidence="12">
    <location>
        <begin position="41"/>
        <end position="123"/>
    </location>
</feature>
<dbReference type="PROSITE" id="PS51192">
    <property type="entry name" value="HELICASE_ATP_BIND_1"/>
    <property type="match status" value="1"/>
</dbReference>
<dbReference type="Pfam" id="PF00270">
    <property type="entry name" value="DEAD"/>
    <property type="match status" value="1"/>
</dbReference>
<evidence type="ECO:0000256" key="3">
    <source>
        <dbReference type="ARBA" id="ARBA00012552"/>
    </source>
</evidence>
<dbReference type="SMART" id="SM00358">
    <property type="entry name" value="DSRM"/>
    <property type="match status" value="2"/>
</dbReference>
<evidence type="ECO:0000256" key="6">
    <source>
        <dbReference type="ARBA" id="ARBA00022801"/>
    </source>
</evidence>
<keyword evidence="6" id="KW-0378">Hydrolase</keyword>
<evidence type="ECO:0000256" key="5">
    <source>
        <dbReference type="ARBA" id="ARBA00022741"/>
    </source>
</evidence>
<dbReference type="PROSITE" id="PS51194">
    <property type="entry name" value="HELICASE_CTER"/>
    <property type="match status" value="1"/>
</dbReference>
<evidence type="ECO:0000256" key="9">
    <source>
        <dbReference type="ARBA" id="ARBA00023242"/>
    </source>
</evidence>
<dbReference type="InterPro" id="IPR048333">
    <property type="entry name" value="HA2_WH"/>
</dbReference>
<feature type="region of interest" description="Disordered" evidence="11">
    <location>
        <begin position="1364"/>
        <end position="1383"/>
    </location>
</feature>
<feature type="compositionally biased region" description="Basic and acidic residues" evidence="11">
    <location>
        <begin position="1"/>
        <end position="16"/>
    </location>
</feature>
<comment type="caution">
    <text evidence="15">The sequence shown here is derived from an EMBL/GenBank/DDBJ whole genome shotgun (WGS) entry which is preliminary data.</text>
</comment>
<proteinExistence type="inferred from homology"/>
<name>A0ABR1BTK0_NECAM</name>
<comment type="similarity">
    <text evidence="2">Belongs to the DEAD box helicase family. DEAH subfamily.</text>
</comment>
<feature type="region of interest" description="Disordered" evidence="11">
    <location>
        <begin position="1210"/>
        <end position="1234"/>
    </location>
</feature>
<dbReference type="Pfam" id="PF00035">
    <property type="entry name" value="dsrm"/>
    <property type="match status" value="2"/>
</dbReference>
<dbReference type="InterPro" id="IPR011709">
    <property type="entry name" value="DEAD-box_helicase_OB_fold"/>
</dbReference>
<dbReference type="Gene3D" id="3.30.160.20">
    <property type="match status" value="2"/>
</dbReference>
<evidence type="ECO:0000256" key="10">
    <source>
        <dbReference type="PROSITE-ProRule" id="PRU00266"/>
    </source>
</evidence>
<feature type="compositionally biased region" description="Gly residues" evidence="11">
    <location>
        <begin position="1212"/>
        <end position="1224"/>
    </location>
</feature>
<keyword evidence="9" id="KW-0539">Nucleus</keyword>
<dbReference type="InterPro" id="IPR014001">
    <property type="entry name" value="Helicase_ATP-bd"/>
</dbReference>
<feature type="compositionally biased region" description="Low complexity" evidence="11">
    <location>
        <begin position="1374"/>
        <end position="1383"/>
    </location>
</feature>
<dbReference type="SMART" id="SM00487">
    <property type="entry name" value="DEXDc"/>
    <property type="match status" value="1"/>
</dbReference>
<dbReference type="InterPro" id="IPR027417">
    <property type="entry name" value="P-loop_NTPase"/>
</dbReference>
<dbReference type="EC" id="3.6.4.13" evidence="3"/>
<feature type="compositionally biased region" description="Polar residues" evidence="11">
    <location>
        <begin position="165"/>
        <end position="176"/>
    </location>
</feature>
<dbReference type="InterPro" id="IPR044445">
    <property type="entry name" value="DHX9_DSRM_1"/>
</dbReference>
<dbReference type="PROSITE" id="PS00690">
    <property type="entry name" value="DEAH_ATP_HELICASE"/>
    <property type="match status" value="1"/>
</dbReference>
<dbReference type="SUPFAM" id="SSF54768">
    <property type="entry name" value="dsRNA-binding domain-like"/>
    <property type="match status" value="2"/>
</dbReference>
<evidence type="ECO:0000313" key="15">
    <source>
        <dbReference type="EMBL" id="KAK6728411.1"/>
    </source>
</evidence>
<dbReference type="Pfam" id="PF07717">
    <property type="entry name" value="OB_NTP_bind"/>
    <property type="match status" value="1"/>
</dbReference>
<dbReference type="CDD" id="cd19855">
    <property type="entry name" value="DSRM_DHX9_rpt2"/>
    <property type="match status" value="1"/>
</dbReference>
<dbReference type="Pfam" id="PF00271">
    <property type="entry name" value="Helicase_C"/>
    <property type="match status" value="1"/>
</dbReference>
<dbReference type="Gene3D" id="3.40.50.300">
    <property type="entry name" value="P-loop containing nucleotide triphosphate hydrolases"/>
    <property type="match status" value="2"/>
</dbReference>
<evidence type="ECO:0000259" key="12">
    <source>
        <dbReference type="PROSITE" id="PS50137"/>
    </source>
</evidence>
<feature type="compositionally biased region" description="Polar residues" evidence="11">
    <location>
        <begin position="1277"/>
        <end position="1293"/>
    </location>
</feature>
<dbReference type="InterPro" id="IPR044446">
    <property type="entry name" value="DHX9_DSRM_2"/>
</dbReference>
<dbReference type="InterPro" id="IPR002464">
    <property type="entry name" value="DNA/RNA_helicase_DEAH_CS"/>
</dbReference>
<dbReference type="CDD" id="cd18791">
    <property type="entry name" value="SF2_C_RHA"/>
    <property type="match status" value="1"/>
</dbReference>
<feature type="compositionally biased region" description="Gly residues" evidence="11">
    <location>
        <begin position="1322"/>
        <end position="1349"/>
    </location>
</feature>
<evidence type="ECO:0000256" key="7">
    <source>
        <dbReference type="ARBA" id="ARBA00022806"/>
    </source>
</evidence>
<protein>
    <recommendedName>
        <fullName evidence="3">RNA helicase</fullName>
        <ecNumber evidence="3">3.6.4.13</ecNumber>
    </recommendedName>
</protein>
<organism evidence="15 16">
    <name type="scientific">Necator americanus</name>
    <name type="common">Human hookworm</name>
    <dbReference type="NCBI Taxonomy" id="51031"/>
    <lineage>
        <taxon>Eukaryota</taxon>
        <taxon>Metazoa</taxon>
        <taxon>Ecdysozoa</taxon>
        <taxon>Nematoda</taxon>
        <taxon>Chromadorea</taxon>
        <taxon>Rhabditida</taxon>
        <taxon>Rhabditina</taxon>
        <taxon>Rhabditomorpha</taxon>
        <taxon>Strongyloidea</taxon>
        <taxon>Ancylostomatidae</taxon>
        <taxon>Bunostominae</taxon>
        <taxon>Necator</taxon>
    </lineage>
</organism>
<feature type="compositionally biased region" description="Polar residues" evidence="11">
    <location>
        <begin position="138"/>
        <end position="147"/>
    </location>
</feature>
<keyword evidence="16" id="KW-1185">Reference proteome</keyword>
<comment type="subcellular location">
    <subcellularLocation>
        <location evidence="1">Nucleus</location>
    </subcellularLocation>
</comment>
<feature type="compositionally biased region" description="Gly residues" evidence="11">
    <location>
        <begin position="1364"/>
        <end position="1373"/>
    </location>
</feature>
<keyword evidence="8" id="KW-0067">ATP-binding</keyword>
<dbReference type="PANTHER" id="PTHR18934">
    <property type="entry name" value="ATP-DEPENDENT RNA HELICASE"/>
    <property type="match status" value="1"/>
</dbReference>
<dbReference type="InterPro" id="IPR001650">
    <property type="entry name" value="Helicase_C-like"/>
</dbReference>
<dbReference type="PROSITE" id="PS50137">
    <property type="entry name" value="DS_RBD"/>
    <property type="match status" value="2"/>
</dbReference>
<keyword evidence="4" id="KW-0677">Repeat</keyword>
<feature type="region of interest" description="Disordered" evidence="11">
    <location>
        <begin position="137"/>
        <end position="187"/>
    </location>
</feature>
<keyword evidence="10" id="KW-0694">RNA-binding</keyword>
<feature type="region of interest" description="Disordered" evidence="11">
    <location>
        <begin position="1"/>
        <end position="27"/>
    </location>
</feature>
<evidence type="ECO:0000256" key="11">
    <source>
        <dbReference type="SAM" id="MobiDB-lite"/>
    </source>
</evidence>
<dbReference type="SMART" id="SM00847">
    <property type="entry name" value="HA2"/>
    <property type="match status" value="1"/>
</dbReference>
<evidence type="ECO:0000259" key="13">
    <source>
        <dbReference type="PROSITE" id="PS51192"/>
    </source>
</evidence>
<dbReference type="SMART" id="SM00490">
    <property type="entry name" value="HELICc"/>
    <property type="match status" value="1"/>
</dbReference>